<feature type="region of interest" description="Disordered" evidence="2">
    <location>
        <begin position="1"/>
        <end position="30"/>
    </location>
</feature>
<name>A0ABS0BYX2_9GAMM</name>
<sequence>MSTQNDDLLEQLQQLEPVETEKSIESSPQEKLEELGENLQQQQSNIQNLHEIQQGALLEAALQSAQIAQETARHGQDAAESVIKLAEKLNSEIYELQEANRFWKQSTHKTQDELKAVHKRSAWMLTSGILFSLMSLGVMGYLLYDSHHSNAQLKGEVLDIVQTEQRLLQNKVTMKMDELASTIELLSYQIQQKPLPIKNEVTASEAENTAAHTPEPIAEPESASPVAAAAGTLPQDQASQEQIMLAWQTRLQAELKPLQQKIDTVIGDLKTLAKRQGESKAVLTAQSIKIDDKQWREIDAIEKRLRLQSSAIQSLRNRIDSISFKPLENQQQRLQAQQKTLQQQLEVIALQQRALKRQIEKVDQNLEEILRKNAAVAPYSYKAPQ</sequence>
<gene>
    <name evidence="4" type="ORF">H8792_002860</name>
</gene>
<feature type="compositionally biased region" description="Low complexity" evidence="2">
    <location>
        <begin position="1"/>
        <end position="16"/>
    </location>
</feature>
<dbReference type="RefSeq" id="WP_185977426.1">
    <property type="nucleotide sequence ID" value="NZ_JACBGI020000003.1"/>
</dbReference>
<reference evidence="4 5" key="2">
    <citation type="submission" date="2020-11" db="EMBL/GenBank/DDBJ databases">
        <title>Sulfur oxidizing isolate from Hospital Hole Sinkhole.</title>
        <authorList>
            <person name="Scott K.M."/>
        </authorList>
    </citation>
    <scope>NUCLEOTIDE SEQUENCE [LARGE SCALE GENOMIC DNA]</scope>
    <source>
        <strain evidence="4 5">HH1</strain>
    </source>
</reference>
<feature type="compositionally biased region" description="Basic and acidic residues" evidence="2">
    <location>
        <begin position="19"/>
        <end position="30"/>
    </location>
</feature>
<feature type="coiled-coil region" evidence="1">
    <location>
        <begin position="298"/>
        <end position="372"/>
    </location>
</feature>
<feature type="region of interest" description="Disordered" evidence="2">
    <location>
        <begin position="205"/>
        <end position="234"/>
    </location>
</feature>
<evidence type="ECO:0000256" key="2">
    <source>
        <dbReference type="SAM" id="MobiDB-lite"/>
    </source>
</evidence>
<keyword evidence="5" id="KW-1185">Reference proteome</keyword>
<evidence type="ECO:0000313" key="5">
    <source>
        <dbReference type="Proteomes" id="UP001193680"/>
    </source>
</evidence>
<evidence type="ECO:0000256" key="3">
    <source>
        <dbReference type="SAM" id="Phobius"/>
    </source>
</evidence>
<evidence type="ECO:0000313" key="4">
    <source>
        <dbReference type="EMBL" id="MBF6057272.1"/>
    </source>
</evidence>
<feature type="transmembrane region" description="Helical" evidence="3">
    <location>
        <begin position="122"/>
        <end position="144"/>
    </location>
</feature>
<protein>
    <submittedName>
        <fullName evidence="4">Uncharacterized protein</fullName>
    </submittedName>
</protein>
<dbReference type="EMBL" id="JACBGI020000003">
    <property type="protein sequence ID" value="MBF6057272.1"/>
    <property type="molecule type" value="Genomic_DNA"/>
</dbReference>
<proteinExistence type="predicted"/>
<keyword evidence="3" id="KW-0472">Membrane</keyword>
<accession>A0ABS0BYX2</accession>
<dbReference type="Proteomes" id="UP001193680">
    <property type="component" value="Unassembled WGS sequence"/>
</dbReference>
<feature type="compositionally biased region" description="Low complexity" evidence="2">
    <location>
        <begin position="214"/>
        <end position="230"/>
    </location>
</feature>
<reference evidence="4 5" key="1">
    <citation type="submission" date="2020-06" db="EMBL/GenBank/DDBJ databases">
        <authorList>
            <person name="Scott K."/>
        </authorList>
    </citation>
    <scope>NUCLEOTIDE SEQUENCE [LARGE SCALE GENOMIC DNA]</scope>
    <source>
        <strain evidence="4 5">HH1</strain>
    </source>
</reference>
<keyword evidence="3" id="KW-1133">Transmembrane helix</keyword>
<organism evidence="4 5">
    <name type="scientific">Thiomicrorhabdus heinhorstiae</name>
    <dbReference type="NCBI Taxonomy" id="2748010"/>
    <lineage>
        <taxon>Bacteria</taxon>
        <taxon>Pseudomonadati</taxon>
        <taxon>Pseudomonadota</taxon>
        <taxon>Gammaproteobacteria</taxon>
        <taxon>Thiotrichales</taxon>
        <taxon>Piscirickettsiaceae</taxon>
        <taxon>Thiomicrorhabdus</taxon>
    </lineage>
</organism>
<keyword evidence="3" id="KW-0812">Transmembrane</keyword>
<evidence type="ECO:0000256" key="1">
    <source>
        <dbReference type="SAM" id="Coils"/>
    </source>
</evidence>
<comment type="caution">
    <text evidence="4">The sequence shown here is derived from an EMBL/GenBank/DDBJ whole genome shotgun (WGS) entry which is preliminary data.</text>
</comment>
<keyword evidence="1" id="KW-0175">Coiled coil</keyword>